<evidence type="ECO:0000313" key="12">
    <source>
        <dbReference type="Proteomes" id="UP000005220"/>
    </source>
</evidence>
<dbReference type="Proteomes" id="UP000005220">
    <property type="component" value="Chromosome 4"/>
</dbReference>
<dbReference type="AlphaFoldDB" id="H2ATT8"/>
<dbReference type="GO" id="GO:0009074">
    <property type="term" value="P:aromatic amino acid family catabolic process"/>
    <property type="evidence" value="ECO:0007669"/>
    <property type="project" value="TreeGrafter"/>
</dbReference>
<evidence type="ECO:0000256" key="2">
    <source>
        <dbReference type="ARBA" id="ARBA00004496"/>
    </source>
</evidence>
<evidence type="ECO:0000259" key="10">
    <source>
        <dbReference type="Pfam" id="PF00155"/>
    </source>
</evidence>
<evidence type="ECO:0000256" key="1">
    <source>
        <dbReference type="ARBA" id="ARBA00001933"/>
    </source>
</evidence>
<dbReference type="eggNOG" id="KOG0634">
    <property type="taxonomic scope" value="Eukaryota"/>
</dbReference>
<dbReference type="EC" id="2.6.1.57" evidence="9"/>
<dbReference type="EMBL" id="HE650824">
    <property type="protein sequence ID" value="CCF57788.1"/>
    <property type="molecule type" value="Genomic_DNA"/>
</dbReference>
<dbReference type="InParanoid" id="H2ATT8"/>
<dbReference type="FunFam" id="3.40.640.10:FF:000074">
    <property type="entry name" value="Aromatic amino acid aminotransferase"/>
    <property type="match status" value="1"/>
</dbReference>
<dbReference type="InterPro" id="IPR015421">
    <property type="entry name" value="PyrdxlP-dep_Trfase_major"/>
</dbReference>
<evidence type="ECO:0000256" key="6">
    <source>
        <dbReference type="ARBA" id="ARBA00022679"/>
    </source>
</evidence>
<dbReference type="GO" id="GO:0047536">
    <property type="term" value="F:2-aminoadipate transaminase activity"/>
    <property type="evidence" value="ECO:0007669"/>
    <property type="project" value="EnsemblFungi"/>
</dbReference>
<dbReference type="InterPro" id="IPR050859">
    <property type="entry name" value="Class-I_PLP-dep_aminotransf"/>
</dbReference>
<dbReference type="CDD" id="cd00609">
    <property type="entry name" value="AAT_like"/>
    <property type="match status" value="1"/>
</dbReference>
<dbReference type="HOGENOM" id="CLU_017584_0_5_1"/>
<evidence type="ECO:0000256" key="3">
    <source>
        <dbReference type="ARBA" id="ARBA00007441"/>
    </source>
</evidence>
<dbReference type="Pfam" id="PF00155">
    <property type="entry name" value="Aminotran_1_2"/>
    <property type="match status" value="1"/>
</dbReference>
<dbReference type="FunCoup" id="H2ATT8">
    <property type="interactions" value="294"/>
</dbReference>
<comment type="similarity">
    <text evidence="3">Belongs to the class-I pyridoxal-phosphate-dependent aminotransferase family.</text>
</comment>
<sequence length="492" mass="55450">MTKTSAKDFYHLFSQETKDRKVSPLKTFIKYFGDPNMVFLGGGLPLSDYFPWDNIKVDIPVPPFTKGIGQPINKNATEITTLDLYKEKKVADGDIPLARSLQYGHSQGQPELLKFIREHTEIIHTMQYDDWELLVTAGNTSAWESTLRIFCNRGDTILAEAHSFSSSLSAAQAQGIITFPVPIDDKGIIPEKLAAIMDNWNPETPKPKLLYTIPTGQNPTGSSLDAERKSQVYKIAQKHDFLIVEDEPYYFLQMEDYVKDPSLRKEVKLSHDEFLASLDQTFLSIDTDGRVIRMDSFSKVLAPGSRLGWITCSNQIMKAYLALYEMSMQAAAGFTQSIVSATLSKWGQHGYLDWLLGLRHEYTLKRDNAIDACYKYIPQTDAFHINPPVAGMFFTITFDGAKHPEFTTKFKSDPLLLESYLYEKAVESGVIIAPGSWFITDGETIPPQPKESKESNNPNSVFFRGTFAAVAADKLNESLKRFGQVLHDEFKV</sequence>
<proteinExistence type="inferred from homology"/>
<comment type="subcellular location">
    <subcellularLocation>
        <location evidence="2">Cytoplasm</location>
    </subcellularLocation>
</comment>
<dbReference type="PANTHER" id="PTHR42790:SF21">
    <property type="entry name" value="AROMATIC_AMINOADIPATE AMINOTRANSFERASE 1"/>
    <property type="match status" value="1"/>
</dbReference>
<dbReference type="GO" id="GO:0006571">
    <property type="term" value="P:tyrosine biosynthetic process"/>
    <property type="evidence" value="ECO:0007669"/>
    <property type="project" value="EnsemblFungi"/>
</dbReference>
<dbReference type="RefSeq" id="XP_003956923.1">
    <property type="nucleotide sequence ID" value="XM_003956874.1"/>
</dbReference>
<keyword evidence="6" id="KW-0808">Transferase</keyword>
<dbReference type="GeneID" id="13885746"/>
<evidence type="ECO:0000313" key="11">
    <source>
        <dbReference type="EMBL" id="CCF57788.1"/>
    </source>
</evidence>
<evidence type="ECO:0000256" key="5">
    <source>
        <dbReference type="ARBA" id="ARBA00022576"/>
    </source>
</evidence>
<evidence type="ECO:0000256" key="8">
    <source>
        <dbReference type="ARBA" id="ARBA00051993"/>
    </source>
</evidence>
<dbReference type="STRING" id="1071382.H2ATT8"/>
<comment type="catalytic activity">
    <reaction evidence="8">
        <text>an aromatic L-alpha-amino acid + 2-oxoglutarate = an aromatic oxo-acid + L-glutamate</text>
        <dbReference type="Rhea" id="RHEA:17533"/>
        <dbReference type="ChEBI" id="CHEBI:16810"/>
        <dbReference type="ChEBI" id="CHEBI:29985"/>
        <dbReference type="ChEBI" id="CHEBI:73309"/>
        <dbReference type="ChEBI" id="CHEBI:84824"/>
        <dbReference type="EC" id="2.6.1.57"/>
    </reaction>
</comment>
<dbReference type="InterPro" id="IPR015424">
    <property type="entry name" value="PyrdxlP-dep_Trfase"/>
</dbReference>
<dbReference type="GO" id="GO:0005737">
    <property type="term" value="C:cytoplasm"/>
    <property type="evidence" value="ECO:0007669"/>
    <property type="project" value="UniProtKB-SubCell"/>
</dbReference>
<dbReference type="OrthoDB" id="691673at2759"/>
<comment type="cofactor">
    <cofactor evidence="1">
        <name>pyridoxal 5'-phosphate</name>
        <dbReference type="ChEBI" id="CHEBI:597326"/>
    </cofactor>
</comment>
<name>H2ATT8_KAZAF</name>
<keyword evidence="12" id="KW-1185">Reference proteome</keyword>
<dbReference type="InterPro" id="IPR004839">
    <property type="entry name" value="Aminotransferase_I/II_large"/>
</dbReference>
<dbReference type="GO" id="GO:0019878">
    <property type="term" value="P:lysine biosynthetic process via aminoadipic acid"/>
    <property type="evidence" value="ECO:0007669"/>
    <property type="project" value="TreeGrafter"/>
</dbReference>
<dbReference type="Gene3D" id="3.40.640.10">
    <property type="entry name" value="Type I PLP-dependent aspartate aminotransferase-like (Major domain)"/>
    <property type="match status" value="1"/>
</dbReference>
<protein>
    <recommendedName>
        <fullName evidence="9">aromatic-amino-acid transaminase</fullName>
        <ecNumber evidence="9">2.6.1.57</ecNumber>
    </recommendedName>
</protein>
<gene>
    <name evidence="11" type="primary">KAFR0D01420</name>
    <name evidence="11" type="ORF">KAFR_0D01420</name>
</gene>
<keyword evidence="7" id="KW-0663">Pyridoxal phosphate</keyword>
<evidence type="ECO:0000256" key="4">
    <source>
        <dbReference type="ARBA" id="ARBA00022490"/>
    </source>
</evidence>
<dbReference type="GO" id="GO:0009094">
    <property type="term" value="P:L-phenylalanine biosynthetic process"/>
    <property type="evidence" value="ECO:0007669"/>
    <property type="project" value="EnsemblFungi"/>
</dbReference>
<keyword evidence="4" id="KW-0963">Cytoplasm</keyword>
<evidence type="ECO:0000256" key="9">
    <source>
        <dbReference type="ARBA" id="ARBA00067014"/>
    </source>
</evidence>
<dbReference type="KEGG" id="kaf:KAFR_0D01420"/>
<accession>H2ATT8</accession>
<reference evidence="11 12" key="1">
    <citation type="journal article" date="2011" name="Proc. Natl. Acad. Sci. U.S.A.">
        <title>Evolutionary erosion of yeast sex chromosomes by mating-type switching accidents.</title>
        <authorList>
            <person name="Gordon J.L."/>
            <person name="Armisen D."/>
            <person name="Proux-Wera E."/>
            <person name="Oheigeartaigh S.S."/>
            <person name="Byrne K.P."/>
            <person name="Wolfe K.H."/>
        </authorList>
    </citation>
    <scope>NUCLEOTIDE SEQUENCE [LARGE SCALE GENOMIC DNA]</scope>
    <source>
        <strain evidence="12">ATCC 22294 / BCRC 22015 / CBS 2517 / CECT 1963 / NBRC 1671 / NRRL Y-8276</strain>
    </source>
</reference>
<keyword evidence="5" id="KW-0032">Aminotransferase</keyword>
<dbReference type="GO" id="GO:0008793">
    <property type="term" value="F:aromatic-amino-acid transaminase activity"/>
    <property type="evidence" value="ECO:0007669"/>
    <property type="project" value="EnsemblFungi"/>
</dbReference>
<evidence type="ECO:0000256" key="7">
    <source>
        <dbReference type="ARBA" id="ARBA00022898"/>
    </source>
</evidence>
<dbReference type="PANTHER" id="PTHR42790">
    <property type="entry name" value="AMINOTRANSFERASE"/>
    <property type="match status" value="1"/>
</dbReference>
<organism evidence="11 12">
    <name type="scientific">Kazachstania africana (strain ATCC 22294 / BCRC 22015 / CBS 2517 / CECT 1963 / NBRC 1671 / NRRL Y-8276)</name>
    <name type="common">Yeast</name>
    <name type="synonym">Kluyveromyces africanus</name>
    <dbReference type="NCBI Taxonomy" id="1071382"/>
    <lineage>
        <taxon>Eukaryota</taxon>
        <taxon>Fungi</taxon>
        <taxon>Dikarya</taxon>
        <taxon>Ascomycota</taxon>
        <taxon>Saccharomycotina</taxon>
        <taxon>Saccharomycetes</taxon>
        <taxon>Saccharomycetales</taxon>
        <taxon>Saccharomycetaceae</taxon>
        <taxon>Kazachstania</taxon>
    </lineage>
</organism>
<feature type="domain" description="Aminotransferase class I/classII large" evidence="10">
    <location>
        <begin position="101"/>
        <end position="438"/>
    </location>
</feature>
<dbReference type="SUPFAM" id="SSF53383">
    <property type="entry name" value="PLP-dependent transferases"/>
    <property type="match status" value="1"/>
</dbReference>
<dbReference type="GO" id="GO:0030170">
    <property type="term" value="F:pyridoxal phosphate binding"/>
    <property type="evidence" value="ECO:0007669"/>
    <property type="project" value="InterPro"/>
</dbReference>